<dbReference type="GO" id="GO:0016125">
    <property type="term" value="P:sterol metabolic process"/>
    <property type="evidence" value="ECO:0007669"/>
    <property type="project" value="TreeGrafter"/>
</dbReference>
<evidence type="ECO:0000256" key="11">
    <source>
        <dbReference type="RuleBase" id="RU000461"/>
    </source>
</evidence>
<evidence type="ECO:0000256" key="2">
    <source>
        <dbReference type="ARBA" id="ARBA00004167"/>
    </source>
</evidence>
<dbReference type="InterPro" id="IPR036396">
    <property type="entry name" value="Cyt_P450_sf"/>
</dbReference>
<gene>
    <name evidence="12" type="ORF">CEY00_Acc31873</name>
</gene>
<feature type="binding site" description="axial binding residue" evidence="10">
    <location>
        <position position="432"/>
    </location>
    <ligand>
        <name>heme</name>
        <dbReference type="ChEBI" id="CHEBI:30413"/>
    </ligand>
    <ligandPart>
        <name>Fe</name>
        <dbReference type="ChEBI" id="CHEBI:18248"/>
    </ligandPart>
</feature>
<dbReference type="OMA" id="AYGTHMK"/>
<dbReference type="PRINTS" id="PR00465">
    <property type="entry name" value="EP450IV"/>
</dbReference>
<comment type="cofactor">
    <cofactor evidence="1 10">
        <name>heme</name>
        <dbReference type="ChEBI" id="CHEBI:30413"/>
    </cofactor>
</comment>
<evidence type="ECO:0000256" key="1">
    <source>
        <dbReference type="ARBA" id="ARBA00001971"/>
    </source>
</evidence>
<keyword evidence="5 10" id="KW-0479">Metal-binding</keyword>
<dbReference type="Proteomes" id="UP000241394">
    <property type="component" value="Chromosome LG28"/>
</dbReference>
<evidence type="ECO:0000256" key="3">
    <source>
        <dbReference type="ARBA" id="ARBA00010617"/>
    </source>
</evidence>
<reference evidence="12 13" key="1">
    <citation type="submission" date="2017-07" db="EMBL/GenBank/DDBJ databases">
        <title>An improved, manually edited Actinidia chinensis var. chinensis (kiwifruit) genome highlights the challenges associated with draft genomes and gene prediction in plants.</title>
        <authorList>
            <person name="Pilkington S."/>
            <person name="Crowhurst R."/>
            <person name="Hilario E."/>
            <person name="Nardozza S."/>
            <person name="Fraser L."/>
            <person name="Peng Y."/>
            <person name="Gunaseelan K."/>
            <person name="Simpson R."/>
            <person name="Tahir J."/>
            <person name="Deroles S."/>
            <person name="Templeton K."/>
            <person name="Luo Z."/>
            <person name="Davy M."/>
            <person name="Cheng C."/>
            <person name="Mcneilage M."/>
            <person name="Scaglione D."/>
            <person name="Liu Y."/>
            <person name="Zhang Q."/>
            <person name="Datson P."/>
            <person name="De Silva N."/>
            <person name="Gardiner S."/>
            <person name="Bassett H."/>
            <person name="Chagne D."/>
            <person name="Mccallum J."/>
            <person name="Dzierzon H."/>
            <person name="Deng C."/>
            <person name="Wang Y.-Y."/>
            <person name="Barron N."/>
            <person name="Manako K."/>
            <person name="Bowen J."/>
            <person name="Foster T."/>
            <person name="Erridge Z."/>
            <person name="Tiffin H."/>
            <person name="Waite C."/>
            <person name="Davies K."/>
            <person name="Grierson E."/>
            <person name="Laing W."/>
            <person name="Kirk R."/>
            <person name="Chen X."/>
            <person name="Wood M."/>
            <person name="Montefiori M."/>
            <person name="Brummell D."/>
            <person name="Schwinn K."/>
            <person name="Catanach A."/>
            <person name="Fullerton C."/>
            <person name="Li D."/>
            <person name="Meiyalaghan S."/>
            <person name="Nieuwenhuizen N."/>
            <person name="Read N."/>
            <person name="Prakash R."/>
            <person name="Hunter D."/>
            <person name="Zhang H."/>
            <person name="Mckenzie M."/>
            <person name="Knabel M."/>
            <person name="Harris A."/>
            <person name="Allan A."/>
            <person name="Chen A."/>
            <person name="Janssen B."/>
            <person name="Plunkett B."/>
            <person name="Dwamena C."/>
            <person name="Voogd C."/>
            <person name="Leif D."/>
            <person name="Lafferty D."/>
            <person name="Souleyre E."/>
            <person name="Varkonyi-Gasic E."/>
            <person name="Gambi F."/>
            <person name="Hanley J."/>
            <person name="Yao J.-L."/>
            <person name="Cheung J."/>
            <person name="David K."/>
            <person name="Warren B."/>
            <person name="Marsh K."/>
            <person name="Snowden K."/>
            <person name="Lin-Wang K."/>
            <person name="Brian L."/>
            <person name="Martinez-Sanchez M."/>
            <person name="Wang M."/>
            <person name="Ileperuma N."/>
            <person name="Macnee N."/>
            <person name="Campin R."/>
            <person name="Mcatee P."/>
            <person name="Drummond R."/>
            <person name="Espley R."/>
            <person name="Ireland H."/>
            <person name="Wu R."/>
            <person name="Atkinson R."/>
            <person name="Karunairetnam S."/>
            <person name="Bulley S."/>
            <person name="Chunkath S."/>
            <person name="Hanley Z."/>
            <person name="Storey R."/>
            <person name="Thrimawithana A."/>
            <person name="Thomson S."/>
            <person name="David C."/>
            <person name="Testolin R."/>
        </authorList>
    </citation>
    <scope>NUCLEOTIDE SEQUENCE [LARGE SCALE GENOMIC DNA]</scope>
    <source>
        <strain evidence="13">cv. Red5</strain>
        <tissue evidence="12">Young leaf</tissue>
    </source>
</reference>
<evidence type="ECO:0000313" key="13">
    <source>
        <dbReference type="Proteomes" id="UP000241394"/>
    </source>
</evidence>
<keyword evidence="4" id="KW-0812">Transmembrane</keyword>
<accession>A0A2R6P6Y9</accession>
<dbReference type="InterPro" id="IPR002403">
    <property type="entry name" value="Cyt_P450_E_grp-IV"/>
</dbReference>
<dbReference type="AlphaFoldDB" id="A0A2R6P6Y9"/>
<reference evidence="13" key="2">
    <citation type="journal article" date="2018" name="BMC Genomics">
        <title>A manually annotated Actinidia chinensis var. chinensis (kiwifruit) genome highlights the challenges associated with draft genomes and gene prediction in plants.</title>
        <authorList>
            <person name="Pilkington S.M."/>
            <person name="Crowhurst R."/>
            <person name="Hilario E."/>
            <person name="Nardozza S."/>
            <person name="Fraser L."/>
            <person name="Peng Y."/>
            <person name="Gunaseelan K."/>
            <person name="Simpson R."/>
            <person name="Tahir J."/>
            <person name="Deroles S.C."/>
            <person name="Templeton K."/>
            <person name="Luo Z."/>
            <person name="Davy M."/>
            <person name="Cheng C."/>
            <person name="McNeilage M."/>
            <person name="Scaglione D."/>
            <person name="Liu Y."/>
            <person name="Zhang Q."/>
            <person name="Datson P."/>
            <person name="De Silva N."/>
            <person name="Gardiner S.E."/>
            <person name="Bassett H."/>
            <person name="Chagne D."/>
            <person name="McCallum J."/>
            <person name="Dzierzon H."/>
            <person name="Deng C."/>
            <person name="Wang Y.Y."/>
            <person name="Barron L."/>
            <person name="Manako K."/>
            <person name="Bowen J."/>
            <person name="Foster T.M."/>
            <person name="Erridge Z.A."/>
            <person name="Tiffin H."/>
            <person name="Waite C.N."/>
            <person name="Davies K.M."/>
            <person name="Grierson E.P."/>
            <person name="Laing W.A."/>
            <person name="Kirk R."/>
            <person name="Chen X."/>
            <person name="Wood M."/>
            <person name="Montefiori M."/>
            <person name="Brummell D.A."/>
            <person name="Schwinn K.E."/>
            <person name="Catanach A."/>
            <person name="Fullerton C."/>
            <person name="Li D."/>
            <person name="Meiyalaghan S."/>
            <person name="Nieuwenhuizen N."/>
            <person name="Read N."/>
            <person name="Prakash R."/>
            <person name="Hunter D."/>
            <person name="Zhang H."/>
            <person name="McKenzie M."/>
            <person name="Knabel M."/>
            <person name="Harris A."/>
            <person name="Allan A.C."/>
            <person name="Gleave A."/>
            <person name="Chen A."/>
            <person name="Janssen B.J."/>
            <person name="Plunkett B."/>
            <person name="Ampomah-Dwamena C."/>
            <person name="Voogd C."/>
            <person name="Leif D."/>
            <person name="Lafferty D."/>
            <person name="Souleyre E.J.F."/>
            <person name="Varkonyi-Gasic E."/>
            <person name="Gambi F."/>
            <person name="Hanley J."/>
            <person name="Yao J.L."/>
            <person name="Cheung J."/>
            <person name="David K.M."/>
            <person name="Warren B."/>
            <person name="Marsh K."/>
            <person name="Snowden K.C."/>
            <person name="Lin-Wang K."/>
            <person name="Brian L."/>
            <person name="Martinez-Sanchez M."/>
            <person name="Wang M."/>
            <person name="Ileperuma N."/>
            <person name="Macnee N."/>
            <person name="Campin R."/>
            <person name="McAtee P."/>
            <person name="Drummond R.S.M."/>
            <person name="Espley R.V."/>
            <person name="Ireland H.S."/>
            <person name="Wu R."/>
            <person name="Atkinson R.G."/>
            <person name="Karunairetnam S."/>
            <person name="Bulley S."/>
            <person name="Chunkath S."/>
            <person name="Hanley Z."/>
            <person name="Storey R."/>
            <person name="Thrimawithana A.H."/>
            <person name="Thomson S."/>
            <person name="David C."/>
            <person name="Testolin R."/>
            <person name="Huang H."/>
            <person name="Hellens R.P."/>
            <person name="Schaffer R.J."/>
        </authorList>
    </citation>
    <scope>NUCLEOTIDE SEQUENCE [LARGE SCALE GENOMIC DNA]</scope>
    <source>
        <strain evidence="13">cv. Red5</strain>
    </source>
</reference>
<organism evidence="12 13">
    <name type="scientific">Actinidia chinensis var. chinensis</name>
    <name type="common">Chinese soft-hair kiwi</name>
    <dbReference type="NCBI Taxonomy" id="1590841"/>
    <lineage>
        <taxon>Eukaryota</taxon>
        <taxon>Viridiplantae</taxon>
        <taxon>Streptophyta</taxon>
        <taxon>Embryophyta</taxon>
        <taxon>Tracheophyta</taxon>
        <taxon>Spermatophyta</taxon>
        <taxon>Magnoliopsida</taxon>
        <taxon>eudicotyledons</taxon>
        <taxon>Gunneridae</taxon>
        <taxon>Pentapetalae</taxon>
        <taxon>asterids</taxon>
        <taxon>Ericales</taxon>
        <taxon>Actinidiaceae</taxon>
        <taxon>Actinidia</taxon>
    </lineage>
</organism>
<dbReference type="Pfam" id="PF00067">
    <property type="entry name" value="p450"/>
    <property type="match status" value="1"/>
</dbReference>
<sequence length="486" mass="54634">MSLIAIAAITLVSIYFLSKFLNKGHGSKNLPRGSLGLPLIGETISFLKAQKKDRGPEWINERVSKFGQIFKTSLMGAPTLVIVGQAGNKFILGADGDVLAAKQPKTLSAIGGKHNIFELTGSRYKLIKGAMVSFLKPESLQNYVKQMDDLVTTLLLRETKERNNTISTVAFMKKLTFNIACNILFGIHNEPTKEAFLDDFELAFKAIWSIPVNLPGTIFSRGLQARARIVDRLLPIFRKRKEELSKGVVSPTSDVLAALLALRDENGEPITEEEIEDNFVTLMIASHDTSAILLSLMVWKMSRDKETYHEVLEVPIAMCIEQIDILRNREGTEGKLTWADIQKMKYTWRVAQELMRMIPPVFGSFRKALQATSFGGYDIPKGWQVFWVSVGTHMEKDIFENPKEFNPSRFNNASKPIPPYAYIPFGGGLHSCIGNEFARVETLTTIHKLVTMFEWSLVHPDEVITRQPMPYPSMGLPIKVYPRIPL</sequence>
<dbReference type="InParanoid" id="A0A2R6P6Y9"/>
<comment type="caution">
    <text evidence="12">The sequence shown here is derived from an EMBL/GenBank/DDBJ whole genome shotgun (WGS) entry which is preliminary data.</text>
</comment>
<evidence type="ECO:0000256" key="7">
    <source>
        <dbReference type="ARBA" id="ARBA00023002"/>
    </source>
</evidence>
<dbReference type="InterPro" id="IPR001128">
    <property type="entry name" value="Cyt_P450"/>
</dbReference>
<dbReference type="PROSITE" id="PS00086">
    <property type="entry name" value="CYTOCHROME_P450"/>
    <property type="match status" value="1"/>
</dbReference>
<evidence type="ECO:0000256" key="4">
    <source>
        <dbReference type="ARBA" id="ARBA00022692"/>
    </source>
</evidence>
<proteinExistence type="inferred from homology"/>
<keyword evidence="10 11" id="KW-0349">Heme</keyword>
<keyword evidence="9" id="KW-0472">Membrane</keyword>
<evidence type="ECO:0000256" key="6">
    <source>
        <dbReference type="ARBA" id="ARBA00022989"/>
    </source>
</evidence>
<evidence type="ECO:0000256" key="8">
    <source>
        <dbReference type="ARBA" id="ARBA00023004"/>
    </source>
</evidence>
<dbReference type="EMBL" id="NKQK01000028">
    <property type="protein sequence ID" value="PSR86235.1"/>
    <property type="molecule type" value="Genomic_DNA"/>
</dbReference>
<keyword evidence="6" id="KW-1133">Transmembrane helix</keyword>
<dbReference type="SUPFAM" id="SSF48264">
    <property type="entry name" value="Cytochrome P450"/>
    <property type="match status" value="1"/>
</dbReference>
<dbReference type="PANTHER" id="PTHR24286:SF256">
    <property type="entry name" value="CYTOCHROME P450 FAMILY PROTEIN"/>
    <property type="match status" value="1"/>
</dbReference>
<comment type="subcellular location">
    <subcellularLocation>
        <location evidence="2">Membrane</location>
        <topology evidence="2">Single-pass membrane protein</topology>
    </subcellularLocation>
</comment>
<dbReference type="GO" id="GO:0016705">
    <property type="term" value="F:oxidoreductase activity, acting on paired donors, with incorporation or reduction of molecular oxygen"/>
    <property type="evidence" value="ECO:0007669"/>
    <property type="project" value="InterPro"/>
</dbReference>
<comment type="similarity">
    <text evidence="3 11">Belongs to the cytochrome P450 family.</text>
</comment>
<dbReference type="GO" id="GO:0020037">
    <property type="term" value="F:heme binding"/>
    <property type="evidence" value="ECO:0007669"/>
    <property type="project" value="InterPro"/>
</dbReference>
<dbReference type="GO" id="GO:0016020">
    <property type="term" value="C:membrane"/>
    <property type="evidence" value="ECO:0007669"/>
    <property type="project" value="UniProtKB-SubCell"/>
</dbReference>
<dbReference type="Gene3D" id="1.10.630.10">
    <property type="entry name" value="Cytochrome P450"/>
    <property type="match status" value="1"/>
</dbReference>
<dbReference type="GO" id="GO:0004497">
    <property type="term" value="F:monooxygenase activity"/>
    <property type="evidence" value="ECO:0007669"/>
    <property type="project" value="UniProtKB-KW"/>
</dbReference>
<evidence type="ECO:0000256" key="5">
    <source>
        <dbReference type="ARBA" id="ARBA00022723"/>
    </source>
</evidence>
<keyword evidence="7 11" id="KW-0560">Oxidoreductase</keyword>
<dbReference type="GO" id="GO:0005506">
    <property type="term" value="F:iron ion binding"/>
    <property type="evidence" value="ECO:0007669"/>
    <property type="project" value="InterPro"/>
</dbReference>
<dbReference type="FunFam" id="1.10.630.10:FF:000022">
    <property type="entry name" value="Taxadiene 5-alpha hydroxylase"/>
    <property type="match status" value="1"/>
</dbReference>
<dbReference type="Gramene" id="PSR86235">
    <property type="protein sequence ID" value="PSR86235"/>
    <property type="gene ID" value="CEY00_Acc31873"/>
</dbReference>
<keyword evidence="8 10" id="KW-0408">Iron</keyword>
<evidence type="ECO:0000256" key="10">
    <source>
        <dbReference type="PIRSR" id="PIRSR602403-1"/>
    </source>
</evidence>
<keyword evidence="13" id="KW-1185">Reference proteome</keyword>
<dbReference type="PRINTS" id="PR00385">
    <property type="entry name" value="P450"/>
</dbReference>
<keyword evidence="11" id="KW-0503">Monooxygenase</keyword>
<evidence type="ECO:0000256" key="9">
    <source>
        <dbReference type="ARBA" id="ARBA00023136"/>
    </source>
</evidence>
<dbReference type="PANTHER" id="PTHR24286">
    <property type="entry name" value="CYTOCHROME P450 26"/>
    <property type="match status" value="1"/>
</dbReference>
<dbReference type="InterPro" id="IPR017972">
    <property type="entry name" value="Cyt_P450_CS"/>
</dbReference>
<protein>
    <submittedName>
        <fullName evidence="12">Taxadiene 5-alpha hydroxylase</fullName>
    </submittedName>
</protein>
<dbReference type="OrthoDB" id="3945418at2759"/>
<evidence type="ECO:0000313" key="12">
    <source>
        <dbReference type="EMBL" id="PSR86235.1"/>
    </source>
</evidence>
<dbReference type="CDD" id="cd11043">
    <property type="entry name" value="CYP90-like"/>
    <property type="match status" value="1"/>
</dbReference>
<name>A0A2R6P6Y9_ACTCC</name>
<dbReference type="STRING" id="1590841.A0A2R6P6Y9"/>